<comment type="caution">
    <text evidence="1">The sequence shown here is derived from an EMBL/GenBank/DDBJ whole genome shotgun (WGS) entry which is preliminary data.</text>
</comment>
<dbReference type="AlphaFoldDB" id="A0A3M6TKC6"/>
<evidence type="ECO:0000313" key="2">
    <source>
        <dbReference type="Proteomes" id="UP000275408"/>
    </source>
</evidence>
<sequence length="101" mass="11409">MPFKGNTVEHIIDMDPNSCDCFCKGCWDSKRVCDNCSRTGLVQDARGKVKRVKLVAFVYTTDCEEGNKKALENLNQQIEGTIEVKLALMEVKFSFSQNIAR</sequence>
<dbReference type="Proteomes" id="UP000275408">
    <property type="component" value="Unassembled WGS sequence"/>
</dbReference>
<dbReference type="EMBL" id="RCHS01003435">
    <property type="protein sequence ID" value="RMX41845.1"/>
    <property type="molecule type" value="Genomic_DNA"/>
</dbReference>
<accession>A0A3M6TKC6</accession>
<proteinExistence type="predicted"/>
<keyword evidence="2" id="KW-1185">Reference proteome</keyword>
<gene>
    <name evidence="1" type="ORF">pdam_00023774</name>
</gene>
<evidence type="ECO:0000313" key="1">
    <source>
        <dbReference type="EMBL" id="RMX41845.1"/>
    </source>
</evidence>
<name>A0A3M6TKC6_POCDA</name>
<protein>
    <submittedName>
        <fullName evidence="1">Uncharacterized protein</fullName>
    </submittedName>
</protein>
<organism evidence="1 2">
    <name type="scientific">Pocillopora damicornis</name>
    <name type="common">Cauliflower coral</name>
    <name type="synonym">Millepora damicornis</name>
    <dbReference type="NCBI Taxonomy" id="46731"/>
    <lineage>
        <taxon>Eukaryota</taxon>
        <taxon>Metazoa</taxon>
        <taxon>Cnidaria</taxon>
        <taxon>Anthozoa</taxon>
        <taxon>Hexacorallia</taxon>
        <taxon>Scleractinia</taxon>
        <taxon>Astrocoeniina</taxon>
        <taxon>Pocilloporidae</taxon>
        <taxon>Pocillopora</taxon>
    </lineage>
</organism>
<reference evidence="1 2" key="1">
    <citation type="journal article" date="2018" name="Sci. Rep.">
        <title>Comparative analysis of the Pocillopora damicornis genome highlights role of immune system in coral evolution.</title>
        <authorList>
            <person name="Cunning R."/>
            <person name="Bay R.A."/>
            <person name="Gillette P."/>
            <person name="Baker A.C."/>
            <person name="Traylor-Knowles N."/>
        </authorList>
    </citation>
    <scope>NUCLEOTIDE SEQUENCE [LARGE SCALE GENOMIC DNA]</scope>
    <source>
        <strain evidence="1">RSMAS</strain>
        <tissue evidence="1">Whole animal</tissue>
    </source>
</reference>